<dbReference type="GO" id="GO:0005524">
    <property type="term" value="F:ATP binding"/>
    <property type="evidence" value="ECO:0007669"/>
    <property type="project" value="UniProtKB-KW"/>
</dbReference>
<dbReference type="EMBL" id="JAFEJU010000001">
    <property type="protein sequence ID" value="MBT1173996.1"/>
    <property type="molecule type" value="Genomic_DNA"/>
</dbReference>
<evidence type="ECO:0000313" key="6">
    <source>
        <dbReference type="Proteomes" id="UP000711736"/>
    </source>
</evidence>
<name>A0ABS5UT96_9BIFI</name>
<evidence type="ECO:0000256" key="3">
    <source>
        <dbReference type="ARBA" id="ARBA00022840"/>
    </source>
</evidence>
<dbReference type="Gene3D" id="2.40.50.100">
    <property type="match status" value="1"/>
</dbReference>
<proteinExistence type="predicted"/>
<keyword evidence="1" id="KW-0813">Transport</keyword>
<dbReference type="SUPFAM" id="SSF50331">
    <property type="entry name" value="MOP-like"/>
    <property type="match status" value="1"/>
</dbReference>
<dbReference type="PANTHER" id="PTHR42781:SF4">
    <property type="entry name" value="SPERMIDINE_PUTRESCINE IMPORT ATP-BINDING PROTEIN POTA"/>
    <property type="match status" value="1"/>
</dbReference>
<gene>
    <name evidence="5" type="ORF">JS530_00415</name>
</gene>
<keyword evidence="2" id="KW-0547">Nucleotide-binding</keyword>
<sequence length="381" mass="40944">MKGKDVTKAAKALLKDSAKRGGGSIQMQDVVKIYPGATKRALDDFNLDIKPGEMVVLLGGSGCGKSTALRSLAGLEDIQGGRIMVGGQDVTGVPVNKREMAMVFQAYSLFPHMTALENVEFGLEVRGVSKEERRKVAMEQLELVGLADQAKKYTQQMSGGQQQRVALARALAIKPRVLLLDEPLSALDAKVRVQLRDQIRRIQLSTGTTTVFVTHDQEEALAVADRIGVMNKGKIEQIAAPQDLYQRPATEYVATFIGLTNRLPGASNGEEAVVFGQRLPLLAGSATGDSVAVLVRPENLSLSLPGQNDSKVGERARVEVIHFLGSLVRVDTVITSGEFQRWNKGEQLKVTVQLPANELPAGLSSGDEVIVTPRPVAALAC</sequence>
<comment type="caution">
    <text evidence="5">The sequence shown here is derived from an EMBL/GenBank/DDBJ whole genome shotgun (WGS) entry which is preliminary data.</text>
</comment>
<dbReference type="InterPro" id="IPR027417">
    <property type="entry name" value="P-loop_NTPase"/>
</dbReference>
<dbReference type="PROSITE" id="PS50893">
    <property type="entry name" value="ABC_TRANSPORTER_2"/>
    <property type="match status" value="1"/>
</dbReference>
<dbReference type="Proteomes" id="UP000711736">
    <property type="component" value="Unassembled WGS sequence"/>
</dbReference>
<dbReference type="Gene3D" id="3.40.50.300">
    <property type="entry name" value="P-loop containing nucleotide triphosphate hydrolases"/>
    <property type="match status" value="1"/>
</dbReference>
<dbReference type="InterPro" id="IPR003439">
    <property type="entry name" value="ABC_transporter-like_ATP-bd"/>
</dbReference>
<dbReference type="PANTHER" id="PTHR42781">
    <property type="entry name" value="SPERMIDINE/PUTRESCINE IMPORT ATP-BINDING PROTEIN POTA"/>
    <property type="match status" value="1"/>
</dbReference>
<dbReference type="InterPro" id="IPR008995">
    <property type="entry name" value="Mo/tungstate-bd_C_term_dom"/>
</dbReference>
<evidence type="ECO:0000259" key="4">
    <source>
        <dbReference type="PROSITE" id="PS50893"/>
    </source>
</evidence>
<dbReference type="InterPro" id="IPR017871">
    <property type="entry name" value="ABC_transporter-like_CS"/>
</dbReference>
<evidence type="ECO:0000313" key="5">
    <source>
        <dbReference type="EMBL" id="MBT1173996.1"/>
    </source>
</evidence>
<reference evidence="5 6" key="1">
    <citation type="journal article" date="2021" name="Environ. Microbiol.">
        <title>Genetic insights into the dark matter of the mammalian gut microbiota through targeted genome reconstruction.</title>
        <authorList>
            <person name="Lugli G.A."/>
            <person name="Alessandri G."/>
            <person name="Milani C."/>
            <person name="Viappiani A."/>
            <person name="Fontana F."/>
            <person name="Tarracchini C."/>
            <person name="Mancabelli L."/>
            <person name="Argentini C."/>
            <person name="Ruiz L."/>
            <person name="Margolles A."/>
            <person name="van Sinderen D."/>
            <person name="Turroni F."/>
            <person name="Ventura M."/>
        </authorList>
    </citation>
    <scope>NUCLEOTIDE SEQUENCE [LARGE SCALE GENOMIC DNA]</scope>
    <source>
        <strain evidence="5 6">LC6</strain>
    </source>
</reference>
<evidence type="ECO:0000256" key="1">
    <source>
        <dbReference type="ARBA" id="ARBA00022448"/>
    </source>
</evidence>
<evidence type="ECO:0000256" key="2">
    <source>
        <dbReference type="ARBA" id="ARBA00022741"/>
    </source>
</evidence>
<accession>A0ABS5UT96</accession>
<protein>
    <submittedName>
        <fullName evidence="5">ABC transporter ATP-binding protein</fullName>
    </submittedName>
</protein>
<dbReference type="PROSITE" id="PS00211">
    <property type="entry name" value="ABC_TRANSPORTER_1"/>
    <property type="match status" value="1"/>
</dbReference>
<dbReference type="InterPro" id="IPR050093">
    <property type="entry name" value="ABC_SmlMolc_Importer"/>
</dbReference>
<dbReference type="SUPFAM" id="SSF52540">
    <property type="entry name" value="P-loop containing nucleoside triphosphate hydrolases"/>
    <property type="match status" value="1"/>
</dbReference>
<dbReference type="Pfam" id="PF00005">
    <property type="entry name" value="ABC_tran"/>
    <property type="match status" value="1"/>
</dbReference>
<feature type="domain" description="ABC transporter" evidence="4">
    <location>
        <begin position="25"/>
        <end position="257"/>
    </location>
</feature>
<dbReference type="InterPro" id="IPR003593">
    <property type="entry name" value="AAA+_ATPase"/>
</dbReference>
<keyword evidence="3 5" id="KW-0067">ATP-binding</keyword>
<organism evidence="5 6">
    <name type="scientific">Bifidobacterium colobi</name>
    <dbReference type="NCBI Taxonomy" id="2809026"/>
    <lineage>
        <taxon>Bacteria</taxon>
        <taxon>Bacillati</taxon>
        <taxon>Actinomycetota</taxon>
        <taxon>Actinomycetes</taxon>
        <taxon>Bifidobacteriales</taxon>
        <taxon>Bifidobacteriaceae</taxon>
        <taxon>Bifidobacterium</taxon>
    </lineage>
</organism>
<dbReference type="SMART" id="SM00382">
    <property type="entry name" value="AAA"/>
    <property type="match status" value="1"/>
</dbReference>
<keyword evidence="6" id="KW-1185">Reference proteome</keyword>